<name>A0A8S5UGQ9_9CAUD</name>
<dbReference type="EMBL" id="BK016086">
    <property type="protein sequence ID" value="DAF93586.1"/>
    <property type="molecule type" value="Genomic_DNA"/>
</dbReference>
<reference evidence="1" key="1">
    <citation type="journal article" date="2021" name="Proc. Natl. Acad. Sci. U.S.A.">
        <title>A Catalog of Tens of Thousands of Viruses from Human Metagenomes Reveals Hidden Associations with Chronic Diseases.</title>
        <authorList>
            <person name="Tisza M.J."/>
            <person name="Buck C.B."/>
        </authorList>
    </citation>
    <scope>NUCLEOTIDE SEQUENCE</scope>
    <source>
        <strain evidence="1">Ctshb19</strain>
    </source>
</reference>
<proteinExistence type="predicted"/>
<accession>A0A8S5UGQ9</accession>
<organism evidence="1">
    <name type="scientific">Myoviridae sp. ctshb19</name>
    <dbReference type="NCBI Taxonomy" id="2825194"/>
    <lineage>
        <taxon>Viruses</taxon>
        <taxon>Duplodnaviria</taxon>
        <taxon>Heunggongvirae</taxon>
        <taxon>Uroviricota</taxon>
        <taxon>Caudoviricetes</taxon>
    </lineage>
</organism>
<evidence type="ECO:0000313" key="1">
    <source>
        <dbReference type="EMBL" id="DAF93586.1"/>
    </source>
</evidence>
<sequence>MSMQIIDLSCGGWKQGEVINYFGSNVSHMYDVKKDLLAKAPNFTGYPKGNNFGSAFIEGEADQLHDFLTAFARFYDDESTWRTTHSLHNAIDAGTPVIRAYRHAWPGRFPEELPESLLLAKFAQIIVMEERGAGFGHLVNERDSFRIYCLWEVEKFQIQKDCIAMRHMNGFERVEKFETFGFEWPGQEKPQGADLERLWQQINVVANRYHEKMQWFAEAIANDPRIGKKE</sequence>
<protein>
    <submittedName>
        <fullName evidence="1">Uncharacterized protein</fullName>
    </submittedName>
</protein>